<evidence type="ECO:0000259" key="2">
    <source>
        <dbReference type="Pfam" id="PF04547"/>
    </source>
</evidence>
<dbReference type="Proteomes" id="UP001642464">
    <property type="component" value="Unassembled WGS sequence"/>
</dbReference>
<reference evidence="3 4" key="1">
    <citation type="submission" date="2024-02" db="EMBL/GenBank/DDBJ databases">
        <authorList>
            <person name="Chen Y."/>
            <person name="Shah S."/>
            <person name="Dougan E. K."/>
            <person name="Thang M."/>
            <person name="Chan C."/>
        </authorList>
    </citation>
    <scope>NUCLEOTIDE SEQUENCE [LARGE SCALE GENOMIC DNA]</scope>
</reference>
<dbReference type="Pfam" id="PF04547">
    <property type="entry name" value="Anoctamin"/>
    <property type="match status" value="1"/>
</dbReference>
<keyword evidence="4" id="KW-1185">Reference proteome</keyword>
<proteinExistence type="predicted"/>
<feature type="transmembrane region" description="Helical" evidence="1">
    <location>
        <begin position="316"/>
        <end position="340"/>
    </location>
</feature>
<gene>
    <name evidence="3" type="ORF">SCF082_LOCUS43614</name>
</gene>
<feature type="domain" description="Anoctamin transmembrane" evidence="2">
    <location>
        <begin position="725"/>
        <end position="931"/>
    </location>
</feature>
<protein>
    <submittedName>
        <fullName evidence="3">PDZ domain-containing protein</fullName>
    </submittedName>
</protein>
<feature type="transmembrane region" description="Helical" evidence="1">
    <location>
        <begin position="591"/>
        <end position="613"/>
    </location>
</feature>
<sequence>ESSEGETAKDIALKHGWDDIVQVLDKALKDIPPAKYVRYGKENNSRYTVYQSGETGSGKDPFEEIKKLTKGKMPSALPASMEAIGGAPMPTGPTSIGLLFPGQGSQYVKMMDSLQDNVKVKEMIATARAVLGYDILEEKEERRGSVSDAVQNTVTEWLEALVEIQDNLLRLPFLAVLLPTEHDKKAWDIFKELSKQGVGIEIAAHTSYLNRPRTLWVLDWETLERDDAITPAHYLKNRLVHLISEETQSIRPNYGPWMWPLHDGDVCSSIALSEMMDPKSQCWRKVAWALRLVPPEHGSVLERCLLEHYGRETGYVFAWANLFTRGMWCLALPMLIYGVVNVGPAKAGVDSIPWYSLQLLTIAWGICLTIFGSSRRSVLRSGAGLRRPVKAEQMALTPEDDDKDTTAKTVQGTTLEVQDLSLPHQVNSESLPVASRPEGADSTGAAGVAAVTGATTAVLPTASAKKKIRDAKLVPKHIMEVKVQHHKIDKSRLQELFVESGPESKQKEAKEMPDYRINPEYVPEDAPWRRVTWATLVTVCSLTAFLSLAALVLSLLLQLKSYLIFEWGECIRRQCDNAGEKWGFSAVLVDIAVDILMALVFVVGLGEACKALSFQLARLWNFKKMRRRIHVQTLISLCIEVMAKVGLFALLAFSFLPSWSEVSVNGSTELPEVVCKGNIDYDLCRAVGSCDASGDPYCCSGTLSCARQLLPFSARRSLFENWLVGPFVVAPFVDFIPAVLAPLLTEHLADLADAGATRRCGKCCCFFCGWLARFLAFIFVLDGEVTGIRYVCLGSTFGRPTPFHTDAQDDEGQGEAVDYLAGALDQAVLRPFDAMEELKELKLNFFFVLLFAPLKPILVLPTLLARLIEVRAKLQKLFMVKRRNIPRDARLVHRPQEFFAVFAVTSSCFWHIGLATTAYNDRLYEWHTGSLAAVWLGGGVVAAVLVFVLYRLTDKGD</sequence>
<name>A0ABP0QZ80_9DINO</name>
<feature type="transmembrane region" description="Helical" evidence="1">
    <location>
        <begin position="533"/>
        <end position="557"/>
    </location>
</feature>
<accession>A0ABP0QZ80</accession>
<keyword evidence="1" id="KW-0812">Transmembrane</keyword>
<feature type="transmembrane region" description="Helical" evidence="1">
    <location>
        <begin position="931"/>
        <end position="952"/>
    </location>
</feature>
<feature type="transmembrane region" description="Helical" evidence="1">
    <location>
        <begin position="764"/>
        <end position="781"/>
    </location>
</feature>
<dbReference type="Gene3D" id="3.40.366.10">
    <property type="entry name" value="Malonyl-Coenzyme A Acyl Carrier Protein, domain 2"/>
    <property type="match status" value="1"/>
</dbReference>
<evidence type="ECO:0000256" key="1">
    <source>
        <dbReference type="SAM" id="Phobius"/>
    </source>
</evidence>
<evidence type="ECO:0000313" key="3">
    <source>
        <dbReference type="EMBL" id="CAK9092695.1"/>
    </source>
</evidence>
<dbReference type="InterPro" id="IPR001227">
    <property type="entry name" value="Ac_transferase_dom_sf"/>
</dbReference>
<feature type="transmembrane region" description="Helical" evidence="1">
    <location>
        <begin position="352"/>
        <end position="371"/>
    </location>
</feature>
<dbReference type="InterPro" id="IPR049452">
    <property type="entry name" value="Anoctamin_TM"/>
</dbReference>
<dbReference type="SUPFAM" id="SSF52151">
    <property type="entry name" value="FabD/lysophospholipase-like"/>
    <property type="match status" value="1"/>
</dbReference>
<feature type="transmembrane region" description="Helical" evidence="1">
    <location>
        <begin position="845"/>
        <end position="868"/>
    </location>
</feature>
<feature type="transmembrane region" description="Helical" evidence="1">
    <location>
        <begin position="634"/>
        <end position="656"/>
    </location>
</feature>
<feature type="non-terminal residue" evidence="3">
    <location>
        <position position="1"/>
    </location>
</feature>
<dbReference type="InterPro" id="IPR016035">
    <property type="entry name" value="Acyl_Trfase/lysoPLipase"/>
</dbReference>
<organism evidence="3 4">
    <name type="scientific">Durusdinium trenchii</name>
    <dbReference type="NCBI Taxonomy" id="1381693"/>
    <lineage>
        <taxon>Eukaryota</taxon>
        <taxon>Sar</taxon>
        <taxon>Alveolata</taxon>
        <taxon>Dinophyceae</taxon>
        <taxon>Suessiales</taxon>
        <taxon>Symbiodiniaceae</taxon>
        <taxon>Durusdinium</taxon>
    </lineage>
</organism>
<keyword evidence="1" id="KW-1133">Transmembrane helix</keyword>
<evidence type="ECO:0000313" key="4">
    <source>
        <dbReference type="Proteomes" id="UP001642464"/>
    </source>
</evidence>
<feature type="transmembrane region" description="Helical" evidence="1">
    <location>
        <begin position="898"/>
        <end position="919"/>
    </location>
</feature>
<feature type="transmembrane region" description="Helical" evidence="1">
    <location>
        <begin position="722"/>
        <end position="744"/>
    </location>
</feature>
<dbReference type="EMBL" id="CAXAMM010040352">
    <property type="protein sequence ID" value="CAK9092695.1"/>
    <property type="molecule type" value="Genomic_DNA"/>
</dbReference>
<comment type="caution">
    <text evidence="3">The sequence shown here is derived from an EMBL/GenBank/DDBJ whole genome shotgun (WGS) entry which is preliminary data.</text>
</comment>
<keyword evidence="1" id="KW-0472">Membrane</keyword>